<dbReference type="EMBL" id="JARAOO010000002">
    <property type="protein sequence ID" value="KAJ7978777.1"/>
    <property type="molecule type" value="Genomic_DNA"/>
</dbReference>
<feature type="compositionally biased region" description="Basic and acidic residues" evidence="1">
    <location>
        <begin position="48"/>
        <end position="57"/>
    </location>
</feature>
<keyword evidence="3" id="KW-1185">Reference proteome</keyword>
<dbReference type="Proteomes" id="UP001163823">
    <property type="component" value="Chromosome 2"/>
</dbReference>
<evidence type="ECO:0000256" key="1">
    <source>
        <dbReference type="SAM" id="MobiDB-lite"/>
    </source>
</evidence>
<feature type="compositionally biased region" description="Basic and acidic residues" evidence="1">
    <location>
        <begin position="160"/>
        <end position="174"/>
    </location>
</feature>
<dbReference type="AlphaFoldDB" id="A0AAD7QC40"/>
<feature type="region of interest" description="Disordered" evidence="1">
    <location>
        <begin position="77"/>
        <end position="180"/>
    </location>
</feature>
<feature type="compositionally biased region" description="Basic and acidic residues" evidence="1">
    <location>
        <begin position="1"/>
        <end position="24"/>
    </location>
</feature>
<feature type="region of interest" description="Disordered" evidence="1">
    <location>
        <begin position="1"/>
        <end position="57"/>
    </location>
</feature>
<organism evidence="2 3">
    <name type="scientific">Quillaja saponaria</name>
    <name type="common">Soap bark tree</name>
    <dbReference type="NCBI Taxonomy" id="32244"/>
    <lineage>
        <taxon>Eukaryota</taxon>
        <taxon>Viridiplantae</taxon>
        <taxon>Streptophyta</taxon>
        <taxon>Embryophyta</taxon>
        <taxon>Tracheophyta</taxon>
        <taxon>Spermatophyta</taxon>
        <taxon>Magnoliopsida</taxon>
        <taxon>eudicotyledons</taxon>
        <taxon>Gunneridae</taxon>
        <taxon>Pentapetalae</taxon>
        <taxon>rosids</taxon>
        <taxon>fabids</taxon>
        <taxon>Fabales</taxon>
        <taxon>Quillajaceae</taxon>
        <taxon>Quillaja</taxon>
    </lineage>
</organism>
<evidence type="ECO:0000313" key="2">
    <source>
        <dbReference type="EMBL" id="KAJ7978777.1"/>
    </source>
</evidence>
<protein>
    <submittedName>
        <fullName evidence="2">Protein BREAKING OF ASYMMETRY IN THE STOMATAL LINEAGE</fullName>
    </submittedName>
</protein>
<sequence length="222" mass="25347">MVFEKKNDTRVNKITSKEFPEPCKRSNKKKQLKIGKERAKESVSIGNKTDDSSKPHFSSDEYIEFCFGENGAFDFVIDGKDKGKSEHDGHSSVNENPRRSRPINRKLDYGDDAERVNECRHADGDYTSQTNDEDCVTPPEKDEKKESTGDAGKRYQNVEIEDRGIVSAESRDSNQSEDSTGSFAFPVLGWEWIDSPVQMPKSEGLHLRKQKVRPVRFQCCRF</sequence>
<gene>
    <name evidence="2" type="ORF">O6P43_002254</name>
</gene>
<feature type="compositionally biased region" description="Basic and acidic residues" evidence="1">
    <location>
        <begin position="105"/>
        <end position="124"/>
    </location>
</feature>
<dbReference type="PANTHER" id="PTHR33914:SF3">
    <property type="entry name" value="PROTEIN BREAKING OF ASYMMETRY IN THE STOMATAL LINEAGE"/>
    <property type="match status" value="1"/>
</dbReference>
<feature type="compositionally biased region" description="Basic and acidic residues" evidence="1">
    <location>
        <begin position="77"/>
        <end position="90"/>
    </location>
</feature>
<feature type="compositionally biased region" description="Basic and acidic residues" evidence="1">
    <location>
        <begin position="139"/>
        <end position="153"/>
    </location>
</feature>
<reference evidence="2" key="1">
    <citation type="journal article" date="2023" name="Science">
        <title>Elucidation of the pathway for biosynthesis of saponin adjuvants from the soapbark tree.</title>
        <authorList>
            <person name="Reed J."/>
            <person name="Orme A."/>
            <person name="El-Demerdash A."/>
            <person name="Owen C."/>
            <person name="Martin L.B.B."/>
            <person name="Misra R.C."/>
            <person name="Kikuchi S."/>
            <person name="Rejzek M."/>
            <person name="Martin A.C."/>
            <person name="Harkess A."/>
            <person name="Leebens-Mack J."/>
            <person name="Louveau T."/>
            <person name="Stephenson M.J."/>
            <person name="Osbourn A."/>
        </authorList>
    </citation>
    <scope>NUCLEOTIDE SEQUENCE</scope>
    <source>
        <strain evidence="2">S10</strain>
    </source>
</reference>
<accession>A0AAD7QC40</accession>
<proteinExistence type="predicted"/>
<name>A0AAD7QC40_QUISA</name>
<dbReference type="KEGG" id="qsa:O6P43_002254"/>
<evidence type="ECO:0000313" key="3">
    <source>
        <dbReference type="Proteomes" id="UP001163823"/>
    </source>
</evidence>
<dbReference type="GO" id="GO:0009786">
    <property type="term" value="P:regulation of asymmetric cell division"/>
    <property type="evidence" value="ECO:0007669"/>
    <property type="project" value="InterPro"/>
</dbReference>
<dbReference type="PANTHER" id="PTHR33914">
    <property type="entry name" value="18S PRE-RIBOSOMAL ASSEMBLY PROTEIN GAR2-LIKE PROTEIN"/>
    <property type="match status" value="1"/>
</dbReference>
<comment type="caution">
    <text evidence="2">The sequence shown here is derived from an EMBL/GenBank/DDBJ whole genome shotgun (WGS) entry which is preliminary data.</text>
</comment>
<dbReference type="InterPro" id="IPR040378">
    <property type="entry name" value="BASL"/>
</dbReference>